<proteinExistence type="inferred from homology"/>
<dbReference type="SUPFAM" id="SSF56112">
    <property type="entry name" value="Protein kinase-like (PK-like)"/>
    <property type="match status" value="1"/>
</dbReference>
<dbReference type="OrthoDB" id="9795390at2"/>
<dbReference type="InterPro" id="IPR034646">
    <property type="entry name" value="ADCK3_dom"/>
</dbReference>
<evidence type="ECO:0000259" key="2">
    <source>
        <dbReference type="Pfam" id="PF03109"/>
    </source>
</evidence>
<sequence length="458" mass="51219">MSDDNDDDFRQSEDNRFGGRVRRYARVGASAGKLATRLAVGKVFGGEVDHGRYAADLTSALGGLKGPLMKVAQILSTIPDALPRDYADALAGLQADAPPMGWLFVKRRMRTELGAGWQDKFADFGKDAAAAASLGQVHKASLPDGRDVACKLQYPDMAATVEADLKQLRAAFAIYRRYDSAIDAENIQLELAARLREELDYEREARQMALYGHMLRDEANVHVPEPIIDLTTRRLLTMTWLQGGKLQAFVDRNPSEAERNQVALNMFRAWYVPFYKYGVIHGDPHLGNYSLRDDLSVNLLDFGCIRVFQPGFVEAVISLYHALRDNDRDRAVAAYESWGFTNLSNELIDVLNIWAGFVYGPLLDDRERKMEESNSVAYGAEVAGKVHAELRRLGGVKPPREFVLVDRAAVGLGSVFLRLDAKVNWYRIFHDLVQDFDVAKLAQNQNEALEKVGLEHPE</sequence>
<dbReference type="AlphaFoldDB" id="A0A367XG20"/>
<dbReference type="RefSeq" id="WP_114087813.1">
    <property type="nucleotide sequence ID" value="NZ_JPWH01000005.1"/>
</dbReference>
<evidence type="ECO:0000313" key="4">
    <source>
        <dbReference type="Proteomes" id="UP000252517"/>
    </source>
</evidence>
<dbReference type="Pfam" id="PF03109">
    <property type="entry name" value="ABC1"/>
    <property type="match status" value="1"/>
</dbReference>
<dbReference type="CDD" id="cd13970">
    <property type="entry name" value="ABC1_ADCK3"/>
    <property type="match status" value="1"/>
</dbReference>
<keyword evidence="3" id="KW-0067">ATP-binding</keyword>
<dbReference type="InterPro" id="IPR050154">
    <property type="entry name" value="UbiB_kinase"/>
</dbReference>
<accession>A0A367XG20</accession>
<dbReference type="InterPro" id="IPR004147">
    <property type="entry name" value="ABC1_dom"/>
</dbReference>
<evidence type="ECO:0000256" key="1">
    <source>
        <dbReference type="ARBA" id="ARBA00009670"/>
    </source>
</evidence>
<evidence type="ECO:0000313" key="3">
    <source>
        <dbReference type="EMBL" id="RCK51622.1"/>
    </source>
</evidence>
<protein>
    <submittedName>
        <fullName evidence="3">ABC transporter ATP-binding protein</fullName>
    </submittedName>
</protein>
<reference evidence="3 4" key="1">
    <citation type="submission" date="2014-07" db="EMBL/GenBank/DDBJ databases">
        <title>Draft genome sequence of Thalassospira profundimaris S25-3-2.</title>
        <authorList>
            <person name="Lai Q."/>
            <person name="Shao Z."/>
        </authorList>
    </citation>
    <scope>NUCLEOTIDE SEQUENCE [LARGE SCALE GENOMIC DNA]</scope>
    <source>
        <strain evidence="3 4">S25-3-2</strain>
    </source>
</reference>
<gene>
    <name evidence="3" type="ORF">TH25_07945</name>
</gene>
<comment type="similarity">
    <text evidence="1">Belongs to the protein kinase superfamily. ADCK protein kinase family.</text>
</comment>
<name>A0A367XG20_9PROT</name>
<dbReference type="PANTHER" id="PTHR10566:SF113">
    <property type="entry name" value="PROTEIN ACTIVITY OF BC1 COMPLEX KINASE 7, CHLOROPLASTIC"/>
    <property type="match status" value="1"/>
</dbReference>
<dbReference type="GO" id="GO:0005524">
    <property type="term" value="F:ATP binding"/>
    <property type="evidence" value="ECO:0007669"/>
    <property type="project" value="UniProtKB-KW"/>
</dbReference>
<feature type="domain" description="ABC1 atypical kinase-like" evidence="2">
    <location>
        <begin position="93"/>
        <end position="332"/>
    </location>
</feature>
<dbReference type="PANTHER" id="PTHR10566">
    <property type="entry name" value="CHAPERONE-ACTIVITY OF BC1 COMPLEX CABC1 -RELATED"/>
    <property type="match status" value="1"/>
</dbReference>
<dbReference type="InterPro" id="IPR011009">
    <property type="entry name" value="Kinase-like_dom_sf"/>
</dbReference>
<keyword evidence="3" id="KW-0547">Nucleotide-binding</keyword>
<comment type="caution">
    <text evidence="3">The sequence shown here is derived from an EMBL/GenBank/DDBJ whole genome shotgun (WGS) entry which is preliminary data.</text>
</comment>
<dbReference type="EMBL" id="JPWH01000005">
    <property type="protein sequence ID" value="RCK51622.1"/>
    <property type="molecule type" value="Genomic_DNA"/>
</dbReference>
<dbReference type="STRING" id="502049.TH15_13270"/>
<dbReference type="Proteomes" id="UP000252517">
    <property type="component" value="Unassembled WGS sequence"/>
</dbReference>
<organism evidence="3 4">
    <name type="scientific">Thalassospira profundimaris</name>
    <dbReference type="NCBI Taxonomy" id="502049"/>
    <lineage>
        <taxon>Bacteria</taxon>
        <taxon>Pseudomonadati</taxon>
        <taxon>Pseudomonadota</taxon>
        <taxon>Alphaproteobacteria</taxon>
        <taxon>Rhodospirillales</taxon>
        <taxon>Thalassospiraceae</taxon>
        <taxon>Thalassospira</taxon>
    </lineage>
</organism>